<gene>
    <name evidence="3" type="ORF">RI129_003737</name>
</gene>
<feature type="compositionally biased region" description="Polar residues" evidence="2">
    <location>
        <begin position="683"/>
        <end position="703"/>
    </location>
</feature>
<feature type="compositionally biased region" description="Polar residues" evidence="2">
    <location>
        <begin position="518"/>
        <end position="527"/>
    </location>
</feature>
<feature type="compositionally biased region" description="Basic and acidic residues" evidence="2">
    <location>
        <begin position="454"/>
        <end position="471"/>
    </location>
</feature>
<dbReference type="Proteomes" id="UP001329430">
    <property type="component" value="Chromosome 2"/>
</dbReference>
<feature type="region of interest" description="Disordered" evidence="2">
    <location>
        <begin position="371"/>
        <end position="430"/>
    </location>
</feature>
<keyword evidence="4" id="KW-1185">Reference proteome</keyword>
<dbReference type="Gene3D" id="2.180.10.10">
    <property type="entry name" value="RHS repeat-associated core"/>
    <property type="match status" value="1"/>
</dbReference>
<accession>A0AAN7ZIV7</accession>
<comment type="caution">
    <text evidence="3">The sequence shown here is derived from an EMBL/GenBank/DDBJ whole genome shotgun (WGS) entry which is preliminary data.</text>
</comment>
<proteinExistence type="predicted"/>
<sequence length="714" mass="83040">MSLPFSTEEYYQKVIQLQEKLRQSEEERLKLEMKYNEMIQVMKEEEELHFKKLRTKYKQFLDEDRRRQQRNDKILDALERIESRAQIWKAKSEKFKEFKKRYRLNSVPPSNFGKKDVNDERPDIKTGVIDNYLNSISTRPKETVQSPSENKYLNLASVNSAAYWKEPKDAAKYDIEKTSSEYDFSYSPLKSTKNFENSLKQNNPLPFRSYDYSEHEDPLTNDTPIATTLEVHNTLRRLLKDDVPHDPEKTATGKGLVKSFTENRTLSDLNKPKNNTLISHINGKITQTPIATKSKIQFEIPEDSRVGNFESSTVDSHKSPQIEREVVNSNVIQSYKEVIEELPIMIEEQKFVENLCSIEATDIDLKTDTVEPGLVRREEDHSKTISQEGEDNEPELRQPDRKFSEENRSNSTNQEDEDLRPPDSKRSEGINEQQIETKTLQQNHNDAIDPSLSNEHHHQELEKSSVEEDPVKSGTQNTIEHSGEYDDSREPLNQIENKQFVQQYDENGQPLHYDENGQHLQQYDDNGQPQYYPDVDPQYYNQSGEYAQYDEHGQLLMQQYDEHGQLLQQYDENGQPLQQYYNSDGLQYDEQGQPILQYDENGQPLLHYDENGQPIGHYDENGQPIGHYDENGQLVAQYDENGQLMNYDAGLDYNENIPQQQYEENNFQQPEQVEPNAEPVQVQDDNGGSQGNNSQDLETQENVQPDPPSTVAKE</sequence>
<dbReference type="EMBL" id="JAVRBK010000002">
    <property type="protein sequence ID" value="KAK5648845.1"/>
    <property type="molecule type" value="Genomic_DNA"/>
</dbReference>
<evidence type="ECO:0000256" key="1">
    <source>
        <dbReference type="SAM" id="Coils"/>
    </source>
</evidence>
<protein>
    <submittedName>
        <fullName evidence="3">Uncharacterized protein</fullName>
    </submittedName>
</protein>
<evidence type="ECO:0000256" key="2">
    <source>
        <dbReference type="SAM" id="MobiDB-lite"/>
    </source>
</evidence>
<feature type="region of interest" description="Disordered" evidence="2">
    <location>
        <begin position="663"/>
        <end position="714"/>
    </location>
</feature>
<feature type="region of interest" description="Disordered" evidence="2">
    <location>
        <begin position="445"/>
        <end position="527"/>
    </location>
</feature>
<organism evidence="3 4">
    <name type="scientific">Pyrocoelia pectoralis</name>
    <dbReference type="NCBI Taxonomy" id="417401"/>
    <lineage>
        <taxon>Eukaryota</taxon>
        <taxon>Metazoa</taxon>
        <taxon>Ecdysozoa</taxon>
        <taxon>Arthropoda</taxon>
        <taxon>Hexapoda</taxon>
        <taxon>Insecta</taxon>
        <taxon>Pterygota</taxon>
        <taxon>Neoptera</taxon>
        <taxon>Endopterygota</taxon>
        <taxon>Coleoptera</taxon>
        <taxon>Polyphaga</taxon>
        <taxon>Elateriformia</taxon>
        <taxon>Elateroidea</taxon>
        <taxon>Lampyridae</taxon>
        <taxon>Lampyrinae</taxon>
        <taxon>Pyrocoelia</taxon>
    </lineage>
</organism>
<feature type="compositionally biased region" description="Basic and acidic residues" evidence="2">
    <location>
        <begin position="394"/>
        <end position="408"/>
    </location>
</feature>
<name>A0AAN7ZIV7_9COLE</name>
<evidence type="ECO:0000313" key="4">
    <source>
        <dbReference type="Proteomes" id="UP001329430"/>
    </source>
</evidence>
<feature type="compositionally biased region" description="Polar residues" evidence="2">
    <location>
        <begin position="494"/>
        <end position="506"/>
    </location>
</feature>
<keyword evidence="1" id="KW-0175">Coiled coil</keyword>
<feature type="compositionally biased region" description="Basic and acidic residues" evidence="2">
    <location>
        <begin position="481"/>
        <end position="490"/>
    </location>
</feature>
<feature type="compositionally biased region" description="Basic and acidic residues" evidence="2">
    <location>
        <begin position="371"/>
        <end position="383"/>
    </location>
</feature>
<dbReference type="AlphaFoldDB" id="A0AAN7ZIV7"/>
<evidence type="ECO:0000313" key="3">
    <source>
        <dbReference type="EMBL" id="KAK5648845.1"/>
    </source>
</evidence>
<reference evidence="3 4" key="1">
    <citation type="journal article" date="2024" name="Insects">
        <title>An Improved Chromosome-Level Genome Assembly of the Firefly Pyrocoelia pectoralis.</title>
        <authorList>
            <person name="Fu X."/>
            <person name="Meyer-Rochow V.B."/>
            <person name="Ballantyne L."/>
            <person name="Zhu X."/>
        </authorList>
    </citation>
    <scope>NUCLEOTIDE SEQUENCE [LARGE SCALE GENOMIC DNA]</scope>
    <source>
        <strain evidence="3">XCY_ONT2</strain>
    </source>
</reference>
<feature type="compositionally biased region" description="Basic and acidic residues" evidence="2">
    <location>
        <begin position="419"/>
        <end position="429"/>
    </location>
</feature>
<feature type="coiled-coil region" evidence="1">
    <location>
        <begin position="7"/>
        <end position="41"/>
    </location>
</feature>